<dbReference type="GO" id="GO:0006508">
    <property type="term" value="P:proteolysis"/>
    <property type="evidence" value="ECO:0007669"/>
    <property type="project" value="InterPro"/>
</dbReference>
<dbReference type="SUPFAM" id="SSF54001">
    <property type="entry name" value="Cysteine proteinases"/>
    <property type="match status" value="1"/>
</dbReference>
<dbReference type="RefSeq" id="XP_002296878.1">
    <property type="nucleotide sequence ID" value="XM_002296842.1"/>
</dbReference>
<organism evidence="5 6">
    <name type="scientific">Thalassiosira pseudonana</name>
    <name type="common">Marine diatom</name>
    <name type="synonym">Cyclotella nana</name>
    <dbReference type="NCBI Taxonomy" id="35128"/>
    <lineage>
        <taxon>Eukaryota</taxon>
        <taxon>Sar</taxon>
        <taxon>Stramenopiles</taxon>
        <taxon>Ochrophyta</taxon>
        <taxon>Bacillariophyta</taxon>
        <taxon>Coscinodiscophyceae</taxon>
        <taxon>Thalassiosirophycidae</taxon>
        <taxon>Thalassiosirales</taxon>
        <taxon>Thalassiosiraceae</taxon>
        <taxon>Thalassiosira</taxon>
    </lineage>
</organism>
<dbReference type="HOGENOM" id="CLU_012184_8_2_1"/>
<dbReference type="InterPro" id="IPR013128">
    <property type="entry name" value="Peptidase_C1A"/>
</dbReference>
<dbReference type="eggNOG" id="KOG1543">
    <property type="taxonomic scope" value="Eukaryota"/>
</dbReference>
<dbReference type="GO" id="GO:0008234">
    <property type="term" value="F:cysteine-type peptidase activity"/>
    <property type="evidence" value="ECO:0007669"/>
    <property type="project" value="InterPro"/>
</dbReference>
<evidence type="ECO:0000313" key="5">
    <source>
        <dbReference type="EMBL" id="EED86862.1"/>
    </source>
</evidence>
<dbReference type="Pfam" id="PF00112">
    <property type="entry name" value="Peptidase_C1"/>
    <property type="match status" value="1"/>
</dbReference>
<evidence type="ECO:0000256" key="3">
    <source>
        <dbReference type="ARBA" id="ARBA00023157"/>
    </source>
</evidence>
<dbReference type="InParanoid" id="B8LCW3"/>
<dbReference type="InterPro" id="IPR025660">
    <property type="entry name" value="Pept_his_AS"/>
</dbReference>
<dbReference type="InterPro" id="IPR038765">
    <property type="entry name" value="Papain-like_cys_pep_sf"/>
</dbReference>
<dbReference type="GeneID" id="7442583"/>
<feature type="non-terminal residue" evidence="5">
    <location>
        <position position="1"/>
    </location>
</feature>
<feature type="non-terminal residue" evidence="5">
    <location>
        <position position="161"/>
    </location>
</feature>
<dbReference type="Gene3D" id="3.90.70.10">
    <property type="entry name" value="Cysteine proteinases"/>
    <property type="match status" value="1"/>
</dbReference>
<dbReference type="STRING" id="35128.B8LCW3"/>
<dbReference type="CDD" id="cd02248">
    <property type="entry name" value="Peptidase_C1A"/>
    <property type="match status" value="1"/>
</dbReference>
<reference evidence="5 6" key="1">
    <citation type="journal article" date="2004" name="Science">
        <title>The genome of the diatom Thalassiosira pseudonana: ecology, evolution, and metabolism.</title>
        <authorList>
            <person name="Armbrust E.V."/>
            <person name="Berges J.A."/>
            <person name="Bowler C."/>
            <person name="Green B.R."/>
            <person name="Martinez D."/>
            <person name="Putnam N.H."/>
            <person name="Zhou S."/>
            <person name="Allen A.E."/>
            <person name="Apt K.E."/>
            <person name="Bechner M."/>
            <person name="Brzezinski M.A."/>
            <person name="Chaal B.K."/>
            <person name="Chiovitti A."/>
            <person name="Davis A.K."/>
            <person name="Demarest M.S."/>
            <person name="Detter J.C."/>
            <person name="Glavina T."/>
            <person name="Goodstein D."/>
            <person name="Hadi M.Z."/>
            <person name="Hellsten U."/>
            <person name="Hildebrand M."/>
            <person name="Jenkins B.D."/>
            <person name="Jurka J."/>
            <person name="Kapitonov V.V."/>
            <person name="Kroger N."/>
            <person name="Lau W.W."/>
            <person name="Lane T.W."/>
            <person name="Larimer F.W."/>
            <person name="Lippmeier J.C."/>
            <person name="Lucas S."/>
            <person name="Medina M."/>
            <person name="Montsant A."/>
            <person name="Obornik M."/>
            <person name="Parker M.S."/>
            <person name="Palenik B."/>
            <person name="Pazour G.J."/>
            <person name="Richardson P.M."/>
            <person name="Rynearson T.A."/>
            <person name="Saito M.A."/>
            <person name="Schwartz D.C."/>
            <person name="Thamatrakoln K."/>
            <person name="Valentin K."/>
            <person name="Vardi A."/>
            <person name="Wilkerson F.P."/>
            <person name="Rokhsar D.S."/>
        </authorList>
    </citation>
    <scope>NUCLEOTIDE SEQUENCE [LARGE SCALE GENOMIC DNA]</scope>
    <source>
        <strain evidence="5 6">CCMP1335</strain>
    </source>
</reference>
<dbReference type="InterPro" id="IPR039417">
    <property type="entry name" value="Peptidase_C1A_papain-like"/>
</dbReference>
<name>B8LCW3_THAPS</name>
<dbReference type="PaxDb" id="35128-Thaps37824"/>
<evidence type="ECO:0000256" key="1">
    <source>
        <dbReference type="ARBA" id="ARBA00008455"/>
    </source>
</evidence>
<protein>
    <recommendedName>
        <fullName evidence="4">Peptidase C1A papain C-terminal domain-containing protein</fullName>
    </recommendedName>
</protein>
<dbReference type="PROSITE" id="PS00640">
    <property type="entry name" value="THIOL_PROTEASE_ASN"/>
    <property type="match status" value="1"/>
</dbReference>
<evidence type="ECO:0000256" key="2">
    <source>
        <dbReference type="ARBA" id="ARBA00023145"/>
    </source>
</evidence>
<dbReference type="InterPro" id="IPR000668">
    <property type="entry name" value="Peptidase_C1A_C"/>
</dbReference>
<dbReference type="KEGG" id="tps:THAPSDRAFT_37824"/>
<gene>
    <name evidence="5" type="ORF">THAPSDRAFT_37824</name>
</gene>
<sequence>TADLSVQELVDCDTRYDQGCAGGNPLLAFYFLHRFGITSTSNYPYSGKQRTCQYHKVDEPIATVETWGILTPDHENNMEKVLRYIGPVAVGLIGADPSFLSYKEGVFYSKGGKCDMGQADHAMLIVGYGEEVAKDGTKYWIARNSWGTGWGENGYVRMART</sequence>
<dbReference type="SMART" id="SM00645">
    <property type="entry name" value="Pept_C1"/>
    <property type="match status" value="1"/>
</dbReference>
<proteinExistence type="inferred from homology"/>
<dbReference type="PANTHER" id="PTHR12411">
    <property type="entry name" value="CYSTEINE PROTEASE FAMILY C1-RELATED"/>
    <property type="match status" value="1"/>
</dbReference>
<dbReference type="Proteomes" id="UP000001449">
    <property type="component" value="Chromosome 16"/>
</dbReference>
<reference evidence="5 6" key="2">
    <citation type="journal article" date="2008" name="Nature">
        <title>The Phaeodactylum genome reveals the evolutionary history of diatom genomes.</title>
        <authorList>
            <person name="Bowler C."/>
            <person name="Allen A.E."/>
            <person name="Badger J.H."/>
            <person name="Grimwood J."/>
            <person name="Jabbari K."/>
            <person name="Kuo A."/>
            <person name="Maheswari U."/>
            <person name="Martens C."/>
            <person name="Maumus F."/>
            <person name="Otillar R.P."/>
            <person name="Rayko E."/>
            <person name="Salamov A."/>
            <person name="Vandepoele K."/>
            <person name="Beszteri B."/>
            <person name="Gruber A."/>
            <person name="Heijde M."/>
            <person name="Katinka M."/>
            <person name="Mock T."/>
            <person name="Valentin K."/>
            <person name="Verret F."/>
            <person name="Berges J.A."/>
            <person name="Brownlee C."/>
            <person name="Cadoret J.P."/>
            <person name="Chiovitti A."/>
            <person name="Choi C.J."/>
            <person name="Coesel S."/>
            <person name="De Martino A."/>
            <person name="Detter J.C."/>
            <person name="Durkin C."/>
            <person name="Falciatore A."/>
            <person name="Fournet J."/>
            <person name="Haruta M."/>
            <person name="Huysman M.J."/>
            <person name="Jenkins B.D."/>
            <person name="Jiroutova K."/>
            <person name="Jorgensen R.E."/>
            <person name="Joubert Y."/>
            <person name="Kaplan A."/>
            <person name="Kroger N."/>
            <person name="Kroth P.G."/>
            <person name="La Roche J."/>
            <person name="Lindquist E."/>
            <person name="Lommer M."/>
            <person name="Martin-Jezequel V."/>
            <person name="Lopez P.J."/>
            <person name="Lucas S."/>
            <person name="Mangogna M."/>
            <person name="McGinnis K."/>
            <person name="Medlin L.K."/>
            <person name="Montsant A."/>
            <person name="Oudot-Le Secq M.P."/>
            <person name="Napoli C."/>
            <person name="Obornik M."/>
            <person name="Parker M.S."/>
            <person name="Petit J.L."/>
            <person name="Porcel B.M."/>
            <person name="Poulsen N."/>
            <person name="Robison M."/>
            <person name="Rychlewski L."/>
            <person name="Rynearson T.A."/>
            <person name="Schmutz J."/>
            <person name="Shapiro H."/>
            <person name="Siaut M."/>
            <person name="Stanley M."/>
            <person name="Sussman M.R."/>
            <person name="Taylor A.R."/>
            <person name="Vardi A."/>
            <person name="von Dassow P."/>
            <person name="Vyverman W."/>
            <person name="Willis A."/>
            <person name="Wyrwicz L.S."/>
            <person name="Rokhsar D.S."/>
            <person name="Weissenbach J."/>
            <person name="Armbrust E.V."/>
            <person name="Green B.R."/>
            <person name="Van de Peer Y."/>
            <person name="Grigoriev I.V."/>
        </authorList>
    </citation>
    <scope>NUCLEOTIDE SEQUENCE [LARGE SCALE GENOMIC DNA]</scope>
    <source>
        <strain evidence="5 6">CCMP1335</strain>
    </source>
</reference>
<evidence type="ECO:0000259" key="4">
    <source>
        <dbReference type="SMART" id="SM00645"/>
    </source>
</evidence>
<keyword evidence="6" id="KW-1185">Reference proteome</keyword>
<feature type="domain" description="Peptidase C1A papain C-terminal" evidence="4">
    <location>
        <begin position="1"/>
        <end position="161"/>
    </location>
</feature>
<accession>B8LCW3</accession>
<evidence type="ECO:0000313" key="6">
    <source>
        <dbReference type="Proteomes" id="UP000001449"/>
    </source>
</evidence>
<dbReference type="OMA" id="RENNGCH"/>
<dbReference type="AlphaFoldDB" id="B8LCW3"/>
<dbReference type="EMBL" id="DS999418">
    <property type="protein sequence ID" value="EED86862.1"/>
    <property type="molecule type" value="Genomic_DNA"/>
</dbReference>
<keyword evidence="2" id="KW-0865">Zymogen</keyword>
<dbReference type="PROSITE" id="PS00639">
    <property type="entry name" value="THIOL_PROTEASE_HIS"/>
    <property type="match status" value="1"/>
</dbReference>
<comment type="similarity">
    <text evidence="1">Belongs to the peptidase C1 family.</text>
</comment>
<dbReference type="InterPro" id="IPR025661">
    <property type="entry name" value="Pept_asp_AS"/>
</dbReference>
<keyword evidence="3" id="KW-1015">Disulfide bond</keyword>